<protein>
    <submittedName>
        <fullName evidence="4">Serine threonine-kinase pats1</fullName>
    </submittedName>
</protein>
<keyword evidence="5" id="KW-1185">Reference proteome</keyword>
<keyword evidence="1" id="KW-0677">Repeat</keyword>
<keyword evidence="4" id="KW-0808">Transferase</keyword>
<dbReference type="Proteomes" id="UP000276133">
    <property type="component" value="Unassembled WGS sequence"/>
</dbReference>
<dbReference type="Pfam" id="PF08477">
    <property type="entry name" value="Roc"/>
    <property type="match status" value="1"/>
</dbReference>
<gene>
    <name evidence="4" type="ORF">BpHYR1_031668</name>
</gene>
<dbReference type="OrthoDB" id="8940716at2759"/>
<accession>A0A3M7PG36</accession>
<evidence type="ECO:0000313" key="5">
    <source>
        <dbReference type="Proteomes" id="UP000276133"/>
    </source>
</evidence>
<dbReference type="InterPro" id="IPR020859">
    <property type="entry name" value="ROC"/>
</dbReference>
<dbReference type="SUPFAM" id="SSF52540">
    <property type="entry name" value="P-loop containing nucleoside triphosphate hydrolases"/>
    <property type="match status" value="1"/>
</dbReference>
<name>A0A3M7PG36_BRAPC</name>
<evidence type="ECO:0000256" key="1">
    <source>
        <dbReference type="ARBA" id="ARBA00022737"/>
    </source>
</evidence>
<dbReference type="GO" id="GO:0016301">
    <property type="term" value="F:kinase activity"/>
    <property type="evidence" value="ECO:0007669"/>
    <property type="project" value="UniProtKB-KW"/>
</dbReference>
<dbReference type="PROSITE" id="PS00018">
    <property type="entry name" value="EF_HAND_1"/>
    <property type="match status" value="1"/>
</dbReference>
<reference evidence="4 5" key="1">
    <citation type="journal article" date="2018" name="Sci. Rep.">
        <title>Genomic signatures of local adaptation to the degree of environmental predictability in rotifers.</title>
        <authorList>
            <person name="Franch-Gras L."/>
            <person name="Hahn C."/>
            <person name="Garcia-Roger E.M."/>
            <person name="Carmona M.J."/>
            <person name="Serra M."/>
            <person name="Gomez A."/>
        </authorList>
    </citation>
    <scope>NUCLEOTIDE SEQUENCE [LARGE SCALE GENOMIC DNA]</scope>
    <source>
        <strain evidence="4">HYR1</strain>
    </source>
</reference>
<sequence>MSCEILKLLKFSFTGIYSAEILIISAFFIFLQNICSGGFCMIHRIHFLKGQFYDISIKPEIKIEGLMDSDDQMKIILTNEILSKNAISSIDPDKENPKRSLTTIMDYLETNYNQIGANMKIMDSAREDGFRALKELDRTFLYSHLIDIKGIPVDRTVLSKNIVLYFMLSCFLITKSQNSFLKIDGSGLKKIKKKILLNINSNIIPCSENLFPNSKSPDLSTKLKDFFHEIFTKLVIFFNISDIKNNQVLIDIAPITKNLSNEEKKRDEYSFVSRCSFCQSNCYNSFSELKYSERLKNKYSQSAMIYTIKSGNPYDLQTPEAVEINEEFVHKFNEIKIIGVLNQKVLINEPNLISSLKYLTCIRFENNGLESLPESLFELDLNIENLSLSSDGLNEKLTLPEDINSLSFSSMLFDDLPFDFDNCKLSIQKLSFSAIEWFNVNEYRTLNFAQLVFKLGFYLDIGKITKLMAYFDHSKSDQLNKEEILKLNAFIFKKFVRLGEKYSELGGIPQVIFEMKNLTSLDLSYQALKFVPGEIAELKSLSSLTLKNCILLESLSSKLGYLPIKDLDLNGCLSLKTPPPEIVRRGTNSVMSYLKRLLSGTEICKRTKLMLVGLGEAGKTSLMNALISSSRSRRPQLTDGIDIKDWSIDLPDSTGQSVYYNSHQFFLTSRAVYFLVWNVRLGSEYAGLDFWLSSISCHAPGAPIFVIGTHIDEVPKFSINQEKLKSRYNQICGFYFVSNTKNIGIDELVKDLIDVTLKQKYMNEAIPTIKKMTKTTKCSDKGFVKFSTKEQNKVLKLILRMQNGATFKVASTLKVC</sequence>
<dbReference type="Gene3D" id="3.30.70.1390">
    <property type="entry name" value="ROC domain from the Parkinson's disease-associated leucine-rich repeat kinase 2"/>
    <property type="match status" value="1"/>
</dbReference>
<organism evidence="4 5">
    <name type="scientific">Brachionus plicatilis</name>
    <name type="common">Marine rotifer</name>
    <name type="synonym">Brachionus muelleri</name>
    <dbReference type="NCBI Taxonomy" id="10195"/>
    <lineage>
        <taxon>Eukaryota</taxon>
        <taxon>Metazoa</taxon>
        <taxon>Spiralia</taxon>
        <taxon>Gnathifera</taxon>
        <taxon>Rotifera</taxon>
        <taxon>Eurotatoria</taxon>
        <taxon>Monogononta</taxon>
        <taxon>Pseudotrocha</taxon>
        <taxon>Ploima</taxon>
        <taxon>Brachionidae</taxon>
        <taxon>Brachionus</taxon>
    </lineage>
</organism>
<evidence type="ECO:0000259" key="3">
    <source>
        <dbReference type="PROSITE" id="PS51424"/>
    </source>
</evidence>
<dbReference type="SUPFAM" id="SSF52047">
    <property type="entry name" value="RNI-like"/>
    <property type="match status" value="1"/>
</dbReference>
<evidence type="ECO:0000313" key="4">
    <source>
        <dbReference type="EMBL" id="RMZ98086.1"/>
    </source>
</evidence>
<dbReference type="EMBL" id="REGN01010990">
    <property type="protein sequence ID" value="RMZ98086.1"/>
    <property type="molecule type" value="Genomic_DNA"/>
</dbReference>
<keyword evidence="4" id="KW-0418">Kinase</keyword>
<comment type="caution">
    <text evidence="4">The sequence shown here is derived from an EMBL/GenBank/DDBJ whole genome shotgun (WGS) entry which is preliminary data.</text>
</comment>
<dbReference type="InterPro" id="IPR018247">
    <property type="entry name" value="EF_Hand_1_Ca_BS"/>
</dbReference>
<dbReference type="Gene3D" id="3.40.50.300">
    <property type="entry name" value="P-loop containing nucleotide triphosphate hydrolases"/>
    <property type="match status" value="1"/>
</dbReference>
<dbReference type="PROSITE" id="PS51424">
    <property type="entry name" value="ROC"/>
    <property type="match status" value="1"/>
</dbReference>
<dbReference type="STRING" id="10195.A0A3M7PG36"/>
<dbReference type="AlphaFoldDB" id="A0A3M7PG36"/>
<evidence type="ECO:0000256" key="2">
    <source>
        <dbReference type="ARBA" id="ARBA00022741"/>
    </source>
</evidence>
<dbReference type="Gene3D" id="3.80.10.10">
    <property type="entry name" value="Ribonuclease Inhibitor"/>
    <property type="match status" value="1"/>
</dbReference>
<dbReference type="InterPro" id="IPR032675">
    <property type="entry name" value="LRR_dom_sf"/>
</dbReference>
<feature type="domain" description="Roc" evidence="3">
    <location>
        <begin position="600"/>
        <end position="759"/>
    </location>
</feature>
<keyword evidence="2" id="KW-0547">Nucleotide-binding</keyword>
<dbReference type="InterPro" id="IPR027417">
    <property type="entry name" value="P-loop_NTPase"/>
</dbReference>
<proteinExistence type="predicted"/>
<dbReference type="GO" id="GO:0000166">
    <property type="term" value="F:nucleotide binding"/>
    <property type="evidence" value="ECO:0007669"/>
    <property type="project" value="UniProtKB-KW"/>
</dbReference>